<keyword evidence="13" id="KW-1185">Reference proteome</keyword>
<dbReference type="PANTHER" id="PTHR43427">
    <property type="entry name" value="CHLORIDE CHANNEL PROTEIN CLC-E"/>
    <property type="match status" value="1"/>
</dbReference>
<evidence type="ECO:0000256" key="9">
    <source>
        <dbReference type="ARBA" id="ARBA00023303"/>
    </source>
</evidence>
<evidence type="ECO:0000313" key="12">
    <source>
        <dbReference type="EMBL" id="GGL74757.1"/>
    </source>
</evidence>
<evidence type="ECO:0000256" key="2">
    <source>
        <dbReference type="ARBA" id="ARBA00022448"/>
    </source>
</evidence>
<evidence type="ECO:0000256" key="4">
    <source>
        <dbReference type="ARBA" id="ARBA00022989"/>
    </source>
</evidence>
<dbReference type="Gene3D" id="1.10.3080.10">
    <property type="entry name" value="Clc chloride channel"/>
    <property type="match status" value="1"/>
</dbReference>
<sequence>MRSPFPRAVLTRLETGRLVVLSVLVGALVGGLSILLRLLLEAALRLGALVTGYAPPGTPGEAGLLMAFGDALPWGLLALPVLGALYTWLVPASAGDALGQLVRGYHARGQWPGPLMQLRTLLGTVLAYGAGLLVGRDSAFTVTGQLGARLLGRFTRLDAVEARTLTLAGAAAALGAVLHAPLAAAVLIAEVLYRRFEFEFEVVMPCVLAAVAGTAVYGLAFGFTPLLSVPELGVPALAQLPALLGVALIATLAGWLSVQAVRTLPTRWAGGRWRPVLGGLFGLATAALAVYATPGVLGDGSGWVQLGVSDFVGAEAGALGAWRWLLLALGARLAFGGGVLPSVGVGGLIGAGLGSAAGVDPALATLIGLVAYLTVTLNVPLAAALLAVAWGGEALLPSALLAAGLAHVLSGTSGLVPGQVEARAQSGVHQGGPGLIGGLAQLPDSVRFIPRRAPEASADAPAVLYDDLTPQPADTPTETTGSTGAERELYRRGVPPSWRGARLKLLSLPPGVEVVGIVRDGSVRLTHPEMRLTPNDELVFLARPDAYAALEGLLRLPGA</sequence>
<dbReference type="Gene3D" id="3.30.70.1450">
    <property type="entry name" value="Regulator of K+ conductance, C-terminal domain"/>
    <property type="match status" value="1"/>
</dbReference>
<comment type="caution">
    <text evidence="12">The sequence shown here is derived from an EMBL/GenBank/DDBJ whole genome shotgun (WGS) entry which is preliminary data.</text>
</comment>
<dbReference type="PANTHER" id="PTHR43427:SF6">
    <property type="entry name" value="CHLORIDE CHANNEL PROTEIN CLC-E"/>
    <property type="match status" value="1"/>
</dbReference>
<dbReference type="Pfam" id="PF00654">
    <property type="entry name" value="Voltage_CLC"/>
    <property type="match status" value="1"/>
</dbReference>
<evidence type="ECO:0000256" key="10">
    <source>
        <dbReference type="SAM" id="Phobius"/>
    </source>
</evidence>
<keyword evidence="5" id="KW-0406">Ion transport</keyword>
<keyword evidence="6 10" id="KW-0472">Membrane</keyword>
<evidence type="ECO:0000256" key="6">
    <source>
        <dbReference type="ARBA" id="ARBA00023136"/>
    </source>
</evidence>
<accession>A0ABQ2G488</accession>
<feature type="transmembrane region" description="Helical" evidence="10">
    <location>
        <begin position="202"/>
        <end position="224"/>
    </location>
</feature>
<comment type="subcellular location">
    <subcellularLocation>
        <location evidence="1">Membrane</location>
        <topology evidence="1">Multi-pass membrane protein</topology>
    </subcellularLocation>
</comment>
<dbReference type="InterPro" id="IPR036721">
    <property type="entry name" value="RCK_C_sf"/>
</dbReference>
<evidence type="ECO:0000256" key="3">
    <source>
        <dbReference type="ARBA" id="ARBA00022692"/>
    </source>
</evidence>
<evidence type="ECO:0000256" key="5">
    <source>
        <dbReference type="ARBA" id="ARBA00023065"/>
    </source>
</evidence>
<feature type="transmembrane region" description="Helical" evidence="10">
    <location>
        <begin position="74"/>
        <end position="94"/>
    </location>
</feature>
<gene>
    <name evidence="12" type="ORF">GCM10010840_11060</name>
</gene>
<dbReference type="EMBL" id="BMOL01000003">
    <property type="protein sequence ID" value="GGL74757.1"/>
    <property type="molecule type" value="Genomic_DNA"/>
</dbReference>
<dbReference type="InterPro" id="IPR050368">
    <property type="entry name" value="ClC-type_chloride_channel"/>
</dbReference>
<dbReference type="RefSeq" id="WP_188969793.1">
    <property type="nucleotide sequence ID" value="NZ_BMOL01000003.1"/>
</dbReference>
<evidence type="ECO:0000259" key="11">
    <source>
        <dbReference type="PROSITE" id="PS51202"/>
    </source>
</evidence>
<dbReference type="InterPro" id="IPR006037">
    <property type="entry name" value="RCK_C"/>
</dbReference>
<feature type="transmembrane region" description="Helical" evidence="10">
    <location>
        <begin position="167"/>
        <end position="193"/>
    </location>
</feature>
<feature type="transmembrane region" description="Helical" evidence="10">
    <location>
        <begin position="363"/>
        <end position="388"/>
    </location>
</feature>
<dbReference type="Proteomes" id="UP000639973">
    <property type="component" value="Unassembled WGS sequence"/>
</dbReference>
<dbReference type="InterPro" id="IPR001807">
    <property type="entry name" value="ClC"/>
</dbReference>
<keyword evidence="9" id="KW-0407">Ion channel</keyword>
<name>A0ABQ2G488_9DEIO</name>
<feature type="transmembrane region" description="Helical" evidence="10">
    <location>
        <begin position="236"/>
        <end position="256"/>
    </location>
</feature>
<feature type="transmembrane region" description="Helical" evidence="10">
    <location>
        <begin position="276"/>
        <end position="297"/>
    </location>
</feature>
<organism evidence="12 13">
    <name type="scientific">Deinococcus aerolatus</name>
    <dbReference type="NCBI Taxonomy" id="522487"/>
    <lineage>
        <taxon>Bacteria</taxon>
        <taxon>Thermotogati</taxon>
        <taxon>Deinococcota</taxon>
        <taxon>Deinococci</taxon>
        <taxon>Deinococcales</taxon>
        <taxon>Deinococcaceae</taxon>
        <taxon>Deinococcus</taxon>
    </lineage>
</organism>
<dbReference type="CDD" id="cd00400">
    <property type="entry name" value="Voltage_gated_ClC"/>
    <property type="match status" value="1"/>
</dbReference>
<keyword evidence="4 10" id="KW-1133">Transmembrane helix</keyword>
<dbReference type="SUPFAM" id="SSF81340">
    <property type="entry name" value="Clc chloride channel"/>
    <property type="match status" value="1"/>
</dbReference>
<reference evidence="13" key="1">
    <citation type="journal article" date="2019" name="Int. J. Syst. Evol. Microbiol.">
        <title>The Global Catalogue of Microorganisms (GCM) 10K type strain sequencing project: providing services to taxonomists for standard genome sequencing and annotation.</title>
        <authorList>
            <consortium name="The Broad Institute Genomics Platform"/>
            <consortium name="The Broad Institute Genome Sequencing Center for Infectious Disease"/>
            <person name="Wu L."/>
            <person name="Ma J."/>
        </authorList>
    </citation>
    <scope>NUCLEOTIDE SEQUENCE [LARGE SCALE GENOMIC DNA]</scope>
    <source>
        <strain evidence="13">JCM 15442</strain>
    </source>
</reference>
<dbReference type="SUPFAM" id="SSF116726">
    <property type="entry name" value="TrkA C-terminal domain-like"/>
    <property type="match status" value="1"/>
</dbReference>
<evidence type="ECO:0000256" key="7">
    <source>
        <dbReference type="ARBA" id="ARBA00023173"/>
    </source>
</evidence>
<feature type="transmembrane region" description="Helical" evidence="10">
    <location>
        <begin position="115"/>
        <end position="134"/>
    </location>
</feature>
<dbReference type="InterPro" id="IPR014743">
    <property type="entry name" value="Cl-channel_core"/>
</dbReference>
<keyword evidence="3 10" id="KW-0812">Transmembrane</keyword>
<keyword evidence="2" id="KW-0813">Transport</keyword>
<keyword evidence="8" id="KW-0868">Chloride</keyword>
<evidence type="ECO:0000256" key="1">
    <source>
        <dbReference type="ARBA" id="ARBA00004141"/>
    </source>
</evidence>
<dbReference type="PROSITE" id="PS51202">
    <property type="entry name" value="RCK_C"/>
    <property type="match status" value="1"/>
</dbReference>
<evidence type="ECO:0000313" key="13">
    <source>
        <dbReference type="Proteomes" id="UP000639973"/>
    </source>
</evidence>
<feature type="transmembrane region" description="Helical" evidence="10">
    <location>
        <begin position="333"/>
        <end position="357"/>
    </location>
</feature>
<keyword evidence="7" id="KW-0869">Chloride channel</keyword>
<evidence type="ECO:0000256" key="8">
    <source>
        <dbReference type="ARBA" id="ARBA00023214"/>
    </source>
</evidence>
<proteinExistence type="predicted"/>
<dbReference type="Pfam" id="PF02080">
    <property type="entry name" value="TrkA_C"/>
    <property type="match status" value="1"/>
</dbReference>
<feature type="domain" description="RCK C-terminal" evidence="11">
    <location>
        <begin position="475"/>
        <end position="556"/>
    </location>
</feature>
<protein>
    <recommendedName>
        <fullName evidence="11">RCK C-terminal domain-containing protein</fullName>
    </recommendedName>
</protein>
<feature type="transmembrane region" description="Helical" evidence="10">
    <location>
        <begin position="20"/>
        <end position="40"/>
    </location>
</feature>